<evidence type="ECO:0000256" key="1">
    <source>
        <dbReference type="SAM" id="MobiDB-lite"/>
    </source>
</evidence>
<gene>
    <name evidence="3" type="ORF">HanXRQr2_Chr12g0524681</name>
</gene>
<dbReference type="PANTHER" id="PTHR47423">
    <property type="entry name" value="G-PATCH DOMAIN CONTAINING PROTEIN"/>
    <property type="match status" value="1"/>
</dbReference>
<feature type="domain" description="G-patch" evidence="2">
    <location>
        <begin position="34"/>
        <end position="80"/>
    </location>
</feature>
<feature type="compositionally biased region" description="Basic and acidic residues" evidence="1">
    <location>
        <begin position="41"/>
        <end position="55"/>
    </location>
</feature>
<dbReference type="Pfam" id="PF01585">
    <property type="entry name" value="G-patch"/>
    <property type="match status" value="2"/>
</dbReference>
<dbReference type="EMBL" id="MNCJ02000327">
    <property type="protein sequence ID" value="KAF5776475.1"/>
    <property type="molecule type" value="Genomic_DNA"/>
</dbReference>
<reference evidence="3" key="1">
    <citation type="journal article" date="2017" name="Nature">
        <title>The sunflower genome provides insights into oil metabolism, flowering and Asterid evolution.</title>
        <authorList>
            <person name="Badouin H."/>
            <person name="Gouzy J."/>
            <person name="Grassa C.J."/>
            <person name="Murat F."/>
            <person name="Staton S.E."/>
            <person name="Cottret L."/>
            <person name="Lelandais-Briere C."/>
            <person name="Owens G.L."/>
            <person name="Carrere S."/>
            <person name="Mayjonade B."/>
            <person name="Legrand L."/>
            <person name="Gill N."/>
            <person name="Kane N.C."/>
            <person name="Bowers J.E."/>
            <person name="Hubner S."/>
            <person name="Bellec A."/>
            <person name="Berard A."/>
            <person name="Berges H."/>
            <person name="Blanchet N."/>
            <person name="Boniface M.C."/>
            <person name="Brunel D."/>
            <person name="Catrice O."/>
            <person name="Chaidir N."/>
            <person name="Claudel C."/>
            <person name="Donnadieu C."/>
            <person name="Faraut T."/>
            <person name="Fievet G."/>
            <person name="Helmstetter N."/>
            <person name="King M."/>
            <person name="Knapp S.J."/>
            <person name="Lai Z."/>
            <person name="Le Paslier M.C."/>
            <person name="Lippi Y."/>
            <person name="Lorenzon L."/>
            <person name="Mandel J.R."/>
            <person name="Marage G."/>
            <person name="Marchand G."/>
            <person name="Marquand E."/>
            <person name="Bret-Mestries E."/>
            <person name="Morien E."/>
            <person name="Nambeesan S."/>
            <person name="Nguyen T."/>
            <person name="Pegot-Espagnet P."/>
            <person name="Pouilly N."/>
            <person name="Raftis F."/>
            <person name="Sallet E."/>
            <person name="Schiex T."/>
            <person name="Thomas J."/>
            <person name="Vandecasteele C."/>
            <person name="Vares D."/>
            <person name="Vear F."/>
            <person name="Vautrin S."/>
            <person name="Crespi M."/>
            <person name="Mangin B."/>
            <person name="Burke J.M."/>
            <person name="Salse J."/>
            <person name="Munos S."/>
            <person name="Vincourt P."/>
            <person name="Rieseberg L.H."/>
            <person name="Langlade N.B."/>
        </authorList>
    </citation>
    <scope>NUCLEOTIDE SEQUENCE</scope>
    <source>
        <tissue evidence="3">Leaves</tissue>
    </source>
</reference>
<feature type="compositionally biased region" description="Polar residues" evidence="1">
    <location>
        <begin position="21"/>
        <end position="37"/>
    </location>
</feature>
<dbReference type="SMART" id="SM00443">
    <property type="entry name" value="G_patch"/>
    <property type="match status" value="2"/>
</dbReference>
<name>A0A9K3EME7_HELAN</name>
<accession>A0A9K3EME7</accession>
<keyword evidence="4" id="KW-1185">Reference proteome</keyword>
<protein>
    <submittedName>
        <fullName evidence="3">G-patch domain-containing protein</fullName>
    </submittedName>
</protein>
<dbReference type="GO" id="GO:0003676">
    <property type="term" value="F:nucleic acid binding"/>
    <property type="evidence" value="ECO:0007669"/>
    <property type="project" value="InterPro"/>
</dbReference>
<comment type="caution">
    <text evidence="3">The sequence shown here is derived from an EMBL/GenBank/DDBJ whole genome shotgun (WGS) entry which is preliminary data.</text>
</comment>
<evidence type="ECO:0000313" key="3">
    <source>
        <dbReference type="EMBL" id="KAF5776475.1"/>
    </source>
</evidence>
<evidence type="ECO:0000259" key="2">
    <source>
        <dbReference type="PROSITE" id="PS50174"/>
    </source>
</evidence>
<sequence length="157" mass="16813">MEPEPNMTTLPIDKPKPRDQTAGSSSYGAFENHTTGFGSRMMEKMGHVDGNEPGKDGTGIAEPIDVFQWPKSLGLGAEPEAPEDTTPPPQRLKGQSSSCESGGRSGSGSFERHTKVFVSKMMAKMGYVEGSDLERESQGIVDPLVATRLPKGLFGNI</sequence>
<evidence type="ECO:0000313" key="4">
    <source>
        <dbReference type="Proteomes" id="UP000215914"/>
    </source>
</evidence>
<feature type="region of interest" description="Disordered" evidence="1">
    <location>
        <begin position="1"/>
        <end position="112"/>
    </location>
</feature>
<dbReference type="PANTHER" id="PTHR47423:SF2">
    <property type="entry name" value="PROTEIN SQS1"/>
    <property type="match status" value="1"/>
</dbReference>
<dbReference type="Gramene" id="mRNA:HanXRQr2_Chr12g0524681">
    <property type="protein sequence ID" value="CDS:HanXRQr2_Chr12g0524681.1"/>
    <property type="gene ID" value="HanXRQr2_Chr12g0524681"/>
</dbReference>
<dbReference type="InterPro" id="IPR000467">
    <property type="entry name" value="G_patch_dom"/>
</dbReference>
<reference evidence="3" key="2">
    <citation type="submission" date="2020-06" db="EMBL/GenBank/DDBJ databases">
        <title>Helianthus annuus Genome sequencing and assembly Release 2.</title>
        <authorList>
            <person name="Gouzy J."/>
            <person name="Langlade N."/>
            <person name="Munos S."/>
        </authorList>
    </citation>
    <scope>NUCLEOTIDE SEQUENCE</scope>
    <source>
        <tissue evidence="3">Leaves</tissue>
    </source>
</reference>
<organism evidence="3 4">
    <name type="scientific">Helianthus annuus</name>
    <name type="common">Common sunflower</name>
    <dbReference type="NCBI Taxonomy" id="4232"/>
    <lineage>
        <taxon>Eukaryota</taxon>
        <taxon>Viridiplantae</taxon>
        <taxon>Streptophyta</taxon>
        <taxon>Embryophyta</taxon>
        <taxon>Tracheophyta</taxon>
        <taxon>Spermatophyta</taxon>
        <taxon>Magnoliopsida</taxon>
        <taxon>eudicotyledons</taxon>
        <taxon>Gunneridae</taxon>
        <taxon>Pentapetalae</taxon>
        <taxon>asterids</taxon>
        <taxon>campanulids</taxon>
        <taxon>Asterales</taxon>
        <taxon>Asteraceae</taxon>
        <taxon>Asteroideae</taxon>
        <taxon>Heliantheae alliance</taxon>
        <taxon>Heliantheae</taxon>
        <taxon>Helianthus</taxon>
    </lineage>
</organism>
<proteinExistence type="predicted"/>
<dbReference type="Proteomes" id="UP000215914">
    <property type="component" value="Unassembled WGS sequence"/>
</dbReference>
<dbReference type="AlphaFoldDB" id="A0A9K3EME7"/>
<dbReference type="PROSITE" id="PS50174">
    <property type="entry name" value="G_PATCH"/>
    <property type="match status" value="1"/>
</dbReference>